<feature type="compositionally biased region" description="Low complexity" evidence="19">
    <location>
        <begin position="188"/>
        <end position="208"/>
    </location>
</feature>
<dbReference type="Pfam" id="PF08651">
    <property type="entry name" value="DASH_Duo1"/>
    <property type="match status" value="1"/>
</dbReference>
<evidence type="ECO:0000256" key="5">
    <source>
        <dbReference type="ARBA" id="ARBA00022454"/>
    </source>
</evidence>
<keyword evidence="21" id="KW-1185">Reference proteome</keyword>
<reference evidence="20 21" key="1">
    <citation type="journal article" date="2021" name="Nat. Commun.">
        <title>Genetic determinants of endophytism in the Arabidopsis root mycobiome.</title>
        <authorList>
            <person name="Mesny F."/>
            <person name="Miyauchi S."/>
            <person name="Thiergart T."/>
            <person name="Pickel B."/>
            <person name="Atanasova L."/>
            <person name="Karlsson M."/>
            <person name="Huettel B."/>
            <person name="Barry K.W."/>
            <person name="Haridas S."/>
            <person name="Chen C."/>
            <person name="Bauer D."/>
            <person name="Andreopoulos W."/>
            <person name="Pangilinan J."/>
            <person name="LaButti K."/>
            <person name="Riley R."/>
            <person name="Lipzen A."/>
            <person name="Clum A."/>
            <person name="Drula E."/>
            <person name="Henrissat B."/>
            <person name="Kohler A."/>
            <person name="Grigoriev I.V."/>
            <person name="Martin F.M."/>
            <person name="Hacquard S."/>
        </authorList>
    </citation>
    <scope>NUCLEOTIDE SEQUENCE [LARGE SCALE GENOMIC DNA]</scope>
    <source>
        <strain evidence="20 21">MPI-SDFR-AT-0080</strain>
    </source>
</reference>
<keyword evidence="13" id="KW-0206">Cytoskeleton</keyword>
<evidence type="ECO:0000256" key="6">
    <source>
        <dbReference type="ARBA" id="ARBA00022490"/>
    </source>
</evidence>
<keyword evidence="7" id="KW-0132">Cell division</keyword>
<feature type="compositionally biased region" description="Basic and acidic residues" evidence="19">
    <location>
        <begin position="141"/>
        <end position="169"/>
    </location>
</feature>
<sequence length="240" mass="26010">MDDHYMSDPDIDLDSPIQPQPTPAAAAASPSRSPGRPKPPRAESRYTTEDARDEALRRELEQVRGVNKVIEDVIESLEKAKNNMHTVNRTVNSASTLLHTWTRILSTTEHNQRLILDPNWQGATQDLAEIEVDTIAQQRAVERREREEQARREAALRKAEEDERKRAEAASRPSSTASTRGRRGGLRSRGTASSAGTTGTGRTTPAGYVGVGGQRGVGRGPAGGRAGSGISRGSRGRGRA</sequence>
<dbReference type="PANTHER" id="PTHR28216">
    <property type="entry name" value="DASH COMPLEX SUBUNIT DUO1"/>
    <property type="match status" value="1"/>
</dbReference>
<evidence type="ECO:0000256" key="13">
    <source>
        <dbReference type="ARBA" id="ARBA00023212"/>
    </source>
</evidence>
<keyword evidence="10" id="KW-0159">Chromosome partition</keyword>
<feature type="compositionally biased region" description="Basic and acidic residues" evidence="19">
    <location>
        <begin position="40"/>
        <end position="53"/>
    </location>
</feature>
<keyword evidence="15" id="KW-0131">Cell cycle</keyword>
<comment type="caution">
    <text evidence="20">The sequence shown here is derived from an EMBL/GenBank/DDBJ whole genome shotgun (WGS) entry which is preliminary data.</text>
</comment>
<proteinExistence type="inferred from homology"/>
<feature type="region of interest" description="Disordered" evidence="19">
    <location>
        <begin position="1"/>
        <end position="53"/>
    </location>
</feature>
<evidence type="ECO:0000256" key="15">
    <source>
        <dbReference type="ARBA" id="ARBA00023306"/>
    </source>
</evidence>
<feature type="compositionally biased region" description="Gly residues" evidence="19">
    <location>
        <begin position="209"/>
        <end position="227"/>
    </location>
</feature>
<evidence type="ECO:0000256" key="7">
    <source>
        <dbReference type="ARBA" id="ARBA00022618"/>
    </source>
</evidence>
<keyword evidence="11" id="KW-0995">Kinetochore</keyword>
<dbReference type="InterPro" id="IPR013960">
    <property type="entry name" value="DASH_Duo1"/>
</dbReference>
<keyword evidence="16" id="KW-0137">Centromere</keyword>
<feature type="compositionally biased region" description="Low complexity" evidence="19">
    <location>
        <begin position="23"/>
        <end position="34"/>
    </location>
</feature>
<name>A0ABQ8G6A9_9PEZI</name>
<evidence type="ECO:0000256" key="11">
    <source>
        <dbReference type="ARBA" id="ARBA00022838"/>
    </source>
</evidence>
<organism evidence="20 21">
    <name type="scientific">Macrophomina phaseolina</name>
    <dbReference type="NCBI Taxonomy" id="35725"/>
    <lineage>
        <taxon>Eukaryota</taxon>
        <taxon>Fungi</taxon>
        <taxon>Dikarya</taxon>
        <taxon>Ascomycota</taxon>
        <taxon>Pezizomycotina</taxon>
        <taxon>Dothideomycetes</taxon>
        <taxon>Dothideomycetes incertae sedis</taxon>
        <taxon>Botryosphaeriales</taxon>
        <taxon>Botryosphaeriaceae</taxon>
        <taxon>Macrophomina</taxon>
    </lineage>
</organism>
<keyword evidence="8" id="KW-0493">Microtubule</keyword>
<evidence type="ECO:0000256" key="3">
    <source>
        <dbReference type="ARBA" id="ARBA00004629"/>
    </source>
</evidence>
<keyword evidence="9" id="KW-0498">Mitosis</keyword>
<gene>
    <name evidence="20" type="ORF">B0J12DRAFT_149054</name>
</gene>
<evidence type="ECO:0000256" key="2">
    <source>
        <dbReference type="ARBA" id="ARBA00004186"/>
    </source>
</evidence>
<evidence type="ECO:0000256" key="1">
    <source>
        <dbReference type="ARBA" id="ARBA00004123"/>
    </source>
</evidence>
<protein>
    <recommendedName>
        <fullName evidence="17">DASH complex subunit DUO1</fullName>
    </recommendedName>
    <alternativeName>
        <fullName evidence="18">Outer kinetochore protein DUO1</fullName>
    </alternativeName>
</protein>
<feature type="region of interest" description="Disordered" evidence="19">
    <location>
        <begin position="141"/>
        <end position="240"/>
    </location>
</feature>
<evidence type="ECO:0000256" key="8">
    <source>
        <dbReference type="ARBA" id="ARBA00022701"/>
    </source>
</evidence>
<dbReference type="EMBL" id="JAGTJR010000018">
    <property type="protein sequence ID" value="KAH7046018.1"/>
    <property type="molecule type" value="Genomic_DNA"/>
</dbReference>
<dbReference type="Proteomes" id="UP000774617">
    <property type="component" value="Unassembled WGS sequence"/>
</dbReference>
<evidence type="ECO:0000256" key="14">
    <source>
        <dbReference type="ARBA" id="ARBA00023242"/>
    </source>
</evidence>
<evidence type="ECO:0000256" key="4">
    <source>
        <dbReference type="ARBA" id="ARBA00005366"/>
    </source>
</evidence>
<comment type="similarity">
    <text evidence="4">Belongs to the DASH complex DUO1 family.</text>
</comment>
<evidence type="ECO:0000256" key="18">
    <source>
        <dbReference type="ARBA" id="ARBA00044358"/>
    </source>
</evidence>
<accession>A0ABQ8G6A9</accession>
<evidence type="ECO:0000256" key="19">
    <source>
        <dbReference type="SAM" id="MobiDB-lite"/>
    </source>
</evidence>
<evidence type="ECO:0000256" key="16">
    <source>
        <dbReference type="ARBA" id="ARBA00023328"/>
    </source>
</evidence>
<keyword evidence="6" id="KW-0963">Cytoplasm</keyword>
<dbReference type="PANTHER" id="PTHR28216:SF1">
    <property type="entry name" value="DASH COMPLEX SUBUNIT DUO1"/>
    <property type="match status" value="1"/>
</dbReference>
<feature type="compositionally biased region" description="Low complexity" evidence="19">
    <location>
        <begin position="170"/>
        <end position="179"/>
    </location>
</feature>
<evidence type="ECO:0000313" key="20">
    <source>
        <dbReference type="EMBL" id="KAH7046018.1"/>
    </source>
</evidence>
<evidence type="ECO:0000313" key="21">
    <source>
        <dbReference type="Proteomes" id="UP000774617"/>
    </source>
</evidence>
<keyword evidence="12" id="KW-0175">Coiled coil</keyword>
<evidence type="ECO:0000256" key="17">
    <source>
        <dbReference type="ARBA" id="ARBA00044152"/>
    </source>
</evidence>
<evidence type="ECO:0000256" key="10">
    <source>
        <dbReference type="ARBA" id="ARBA00022829"/>
    </source>
</evidence>
<evidence type="ECO:0000256" key="12">
    <source>
        <dbReference type="ARBA" id="ARBA00023054"/>
    </source>
</evidence>
<keyword evidence="14" id="KW-0539">Nucleus</keyword>
<comment type="subcellular location">
    <subcellularLocation>
        <location evidence="3">Chromosome</location>
        <location evidence="3">Centromere</location>
        <location evidence="3">Kinetochore</location>
    </subcellularLocation>
    <subcellularLocation>
        <location evidence="2">Cytoplasm</location>
        <location evidence="2">Cytoskeleton</location>
        <location evidence="2">Spindle</location>
    </subcellularLocation>
    <subcellularLocation>
        <location evidence="1">Nucleus</location>
    </subcellularLocation>
</comment>
<keyword evidence="5" id="KW-0158">Chromosome</keyword>
<evidence type="ECO:0000256" key="9">
    <source>
        <dbReference type="ARBA" id="ARBA00022776"/>
    </source>
</evidence>